<gene>
    <name evidence="2" type="ORF">AAFF_G00191790</name>
</gene>
<protein>
    <submittedName>
        <fullName evidence="2">Uncharacterized protein</fullName>
    </submittedName>
</protein>
<comment type="caution">
    <text evidence="2">The sequence shown here is derived from an EMBL/GenBank/DDBJ whole genome shotgun (WGS) entry which is preliminary data.</text>
</comment>
<dbReference type="InterPro" id="IPR043502">
    <property type="entry name" value="DNA/RNA_pol_sf"/>
</dbReference>
<evidence type="ECO:0000256" key="1">
    <source>
        <dbReference type="SAM" id="MobiDB-lite"/>
    </source>
</evidence>
<accession>A0AAD7RJT7</accession>
<dbReference type="SUPFAM" id="SSF56672">
    <property type="entry name" value="DNA/RNA polymerases"/>
    <property type="match status" value="1"/>
</dbReference>
<keyword evidence="3" id="KW-1185">Reference proteome</keyword>
<evidence type="ECO:0000313" key="3">
    <source>
        <dbReference type="Proteomes" id="UP001221898"/>
    </source>
</evidence>
<feature type="compositionally biased region" description="Polar residues" evidence="1">
    <location>
        <begin position="76"/>
        <end position="87"/>
    </location>
</feature>
<organism evidence="2 3">
    <name type="scientific">Aldrovandia affinis</name>
    <dbReference type="NCBI Taxonomy" id="143900"/>
    <lineage>
        <taxon>Eukaryota</taxon>
        <taxon>Metazoa</taxon>
        <taxon>Chordata</taxon>
        <taxon>Craniata</taxon>
        <taxon>Vertebrata</taxon>
        <taxon>Euteleostomi</taxon>
        <taxon>Actinopterygii</taxon>
        <taxon>Neopterygii</taxon>
        <taxon>Teleostei</taxon>
        <taxon>Notacanthiformes</taxon>
        <taxon>Halosauridae</taxon>
        <taxon>Aldrovandia</taxon>
    </lineage>
</organism>
<feature type="region of interest" description="Disordered" evidence="1">
    <location>
        <begin position="76"/>
        <end position="100"/>
    </location>
</feature>
<proteinExistence type="predicted"/>
<name>A0AAD7RJT7_9TELE</name>
<dbReference type="EMBL" id="JAINUG010000256">
    <property type="protein sequence ID" value="KAJ8385207.1"/>
    <property type="molecule type" value="Genomic_DNA"/>
</dbReference>
<reference evidence="2" key="1">
    <citation type="journal article" date="2023" name="Science">
        <title>Genome structures resolve the early diversification of teleost fishes.</title>
        <authorList>
            <person name="Parey E."/>
            <person name="Louis A."/>
            <person name="Montfort J."/>
            <person name="Bouchez O."/>
            <person name="Roques C."/>
            <person name="Iampietro C."/>
            <person name="Lluch J."/>
            <person name="Castinel A."/>
            <person name="Donnadieu C."/>
            <person name="Desvignes T."/>
            <person name="Floi Bucao C."/>
            <person name="Jouanno E."/>
            <person name="Wen M."/>
            <person name="Mejri S."/>
            <person name="Dirks R."/>
            <person name="Jansen H."/>
            <person name="Henkel C."/>
            <person name="Chen W.J."/>
            <person name="Zahm M."/>
            <person name="Cabau C."/>
            <person name="Klopp C."/>
            <person name="Thompson A.W."/>
            <person name="Robinson-Rechavi M."/>
            <person name="Braasch I."/>
            <person name="Lecointre G."/>
            <person name="Bobe J."/>
            <person name="Postlethwait J.H."/>
            <person name="Berthelot C."/>
            <person name="Roest Crollius H."/>
            <person name="Guiguen Y."/>
        </authorList>
    </citation>
    <scope>NUCLEOTIDE SEQUENCE</scope>
    <source>
        <strain evidence="2">NC1722</strain>
    </source>
</reference>
<dbReference type="Proteomes" id="UP001221898">
    <property type="component" value="Unassembled WGS sequence"/>
</dbReference>
<dbReference type="AlphaFoldDB" id="A0AAD7RJT7"/>
<feature type="compositionally biased region" description="Basic and acidic residues" evidence="1">
    <location>
        <begin position="89"/>
        <end position="100"/>
    </location>
</feature>
<evidence type="ECO:0000313" key="2">
    <source>
        <dbReference type="EMBL" id="KAJ8385207.1"/>
    </source>
</evidence>
<sequence length="100" mass="11231">MFWQLSWHSLKLQPQQCRLLKWEVKYLRHVIGPKGVAMDSDKTAAVRERPQPESGVDLPGVRRLLSALHPHFHQDSSAFTPAVSGNHSLGEEDAAHGLDQ</sequence>